<dbReference type="SUPFAM" id="SSF50685">
    <property type="entry name" value="Barwin-like endoglucanases"/>
    <property type="match status" value="1"/>
</dbReference>
<evidence type="ECO:0000256" key="1">
    <source>
        <dbReference type="ARBA" id="ARBA00004613"/>
    </source>
</evidence>
<dbReference type="OrthoDB" id="406505at2759"/>
<dbReference type="InterPro" id="IPR039271">
    <property type="entry name" value="Kiwellin-like"/>
</dbReference>
<dbReference type="CDD" id="cd22270">
    <property type="entry name" value="DPBB_kiwellin-like"/>
    <property type="match status" value="1"/>
</dbReference>
<gene>
    <name evidence="5" type="ORF">GQ55_9G202500</name>
</gene>
<evidence type="ECO:0008006" key="7">
    <source>
        <dbReference type="Google" id="ProtNLM"/>
    </source>
</evidence>
<protein>
    <recommendedName>
        <fullName evidence="7">RlpA-like protein double-psi beta-barrel domain-containing protein</fullName>
    </recommendedName>
</protein>
<evidence type="ECO:0000256" key="2">
    <source>
        <dbReference type="ARBA" id="ARBA00005592"/>
    </source>
</evidence>
<dbReference type="AlphaFoldDB" id="A0A2T7C595"/>
<dbReference type="Proteomes" id="UP000244336">
    <property type="component" value="Chromosome 9"/>
</dbReference>
<reference evidence="5 6" key="1">
    <citation type="submission" date="2018-04" db="EMBL/GenBank/DDBJ databases">
        <title>WGS assembly of Panicum hallii var. hallii HAL2.</title>
        <authorList>
            <person name="Lovell J."/>
            <person name="Jenkins J."/>
            <person name="Lowry D."/>
            <person name="Mamidi S."/>
            <person name="Sreedasyam A."/>
            <person name="Weng X."/>
            <person name="Barry K."/>
            <person name="Bonette J."/>
            <person name="Campitelli B."/>
            <person name="Daum C."/>
            <person name="Gordon S."/>
            <person name="Gould B."/>
            <person name="Lipzen A."/>
            <person name="MacQueen A."/>
            <person name="Palacio-Mejia J."/>
            <person name="Plott C."/>
            <person name="Shakirov E."/>
            <person name="Shu S."/>
            <person name="Yoshinaga Y."/>
            <person name="Zane M."/>
            <person name="Rokhsar D."/>
            <person name="Grimwood J."/>
            <person name="Schmutz J."/>
            <person name="Juenger T."/>
        </authorList>
    </citation>
    <scope>NUCLEOTIDE SEQUENCE [LARGE SCALE GENOMIC DNA]</scope>
    <source>
        <strain evidence="6">cv. HAL2</strain>
    </source>
</reference>
<dbReference type="PANTHER" id="PTHR33191">
    <property type="entry name" value="RIPENING-RELATED PROTEIN 2-RELATED"/>
    <property type="match status" value="1"/>
</dbReference>
<accession>A0A2T7C595</accession>
<dbReference type="Gramene" id="PUZ38505">
    <property type="protein sequence ID" value="PUZ38505"/>
    <property type="gene ID" value="GQ55_9G202500"/>
</dbReference>
<organism evidence="5 6">
    <name type="scientific">Panicum hallii var. hallii</name>
    <dbReference type="NCBI Taxonomy" id="1504633"/>
    <lineage>
        <taxon>Eukaryota</taxon>
        <taxon>Viridiplantae</taxon>
        <taxon>Streptophyta</taxon>
        <taxon>Embryophyta</taxon>
        <taxon>Tracheophyta</taxon>
        <taxon>Spermatophyta</taxon>
        <taxon>Magnoliopsida</taxon>
        <taxon>Liliopsida</taxon>
        <taxon>Poales</taxon>
        <taxon>Poaceae</taxon>
        <taxon>PACMAD clade</taxon>
        <taxon>Panicoideae</taxon>
        <taxon>Panicodae</taxon>
        <taxon>Paniceae</taxon>
        <taxon>Panicinae</taxon>
        <taxon>Panicum</taxon>
        <taxon>Panicum sect. Panicum</taxon>
    </lineage>
</organism>
<evidence type="ECO:0000256" key="3">
    <source>
        <dbReference type="ARBA" id="ARBA00022525"/>
    </source>
</evidence>
<proteinExistence type="inferred from homology"/>
<dbReference type="Pfam" id="PF24300">
    <property type="entry name" value="KWL1"/>
    <property type="match status" value="1"/>
</dbReference>
<dbReference type="GO" id="GO:0005576">
    <property type="term" value="C:extracellular region"/>
    <property type="evidence" value="ECO:0007669"/>
    <property type="project" value="UniProtKB-SubCell"/>
</dbReference>
<dbReference type="EMBL" id="CM009757">
    <property type="protein sequence ID" value="PUZ38505.1"/>
    <property type="molecule type" value="Genomic_DNA"/>
</dbReference>
<keyword evidence="3" id="KW-0964">Secreted</keyword>
<sequence length="216" mass="22906">MDVVGKAHLLEHLGLSSFSFQTQRLVVLAQSLLCFRSPAPFPGATASRARVTTPTPTCEAARATTRAATAPRRGTPAVMTVNGFRSGESGGGPAACDGHFHSDGELIVALSTGWFAGGHQCHRAVRITSARTGRSVEARVVDECDSRRGCRGNIVDSSPAVWRALGLDTGVGEVLVTWSASRRLNAFTGAGRPAARQGTSWKWRRRAVCVLLASCY</sequence>
<dbReference type="InterPro" id="IPR036908">
    <property type="entry name" value="RlpA-like_sf"/>
</dbReference>
<comment type="subcellular location">
    <subcellularLocation>
        <location evidence="1">Secreted</location>
    </subcellularLocation>
</comment>
<evidence type="ECO:0000313" key="6">
    <source>
        <dbReference type="Proteomes" id="UP000244336"/>
    </source>
</evidence>
<keyword evidence="4" id="KW-0732">Signal</keyword>
<dbReference type="Gene3D" id="2.40.40.10">
    <property type="entry name" value="RlpA-like domain"/>
    <property type="match status" value="1"/>
</dbReference>
<dbReference type="PANTHER" id="PTHR33191:SF56">
    <property type="entry name" value="RIPENING-RELATED PROTEIN 7-RELATED"/>
    <property type="match status" value="1"/>
</dbReference>
<comment type="similarity">
    <text evidence="2">Belongs to the kiwellin family.</text>
</comment>
<evidence type="ECO:0000313" key="5">
    <source>
        <dbReference type="EMBL" id="PUZ38505.1"/>
    </source>
</evidence>
<dbReference type="STRING" id="1504633.A0A2T7C595"/>
<keyword evidence="6" id="KW-1185">Reference proteome</keyword>
<name>A0A2T7C595_9POAL</name>
<evidence type="ECO:0000256" key="4">
    <source>
        <dbReference type="ARBA" id="ARBA00022729"/>
    </source>
</evidence>